<gene>
    <name evidence="1" type="ORF">E6C60_4178</name>
</gene>
<evidence type="ECO:0000313" key="2">
    <source>
        <dbReference type="Proteomes" id="UP000300879"/>
    </source>
</evidence>
<accession>A0A4P8XQS9</accession>
<proteinExistence type="predicted"/>
<protein>
    <submittedName>
        <fullName evidence="1">Uncharacterized protein</fullName>
    </submittedName>
</protein>
<dbReference type="AlphaFoldDB" id="A0A4P8XQS9"/>
<sequence length="46" mass="5297">MEVLPIPSQEDSTSFTIKVMPRRMVLQPAMNTPVMMRHQGAYSFNE</sequence>
<evidence type="ECO:0000313" key="1">
    <source>
        <dbReference type="EMBL" id="QCT04883.1"/>
    </source>
</evidence>
<dbReference type="KEGG" id="palo:E6C60_4178"/>
<dbReference type="Proteomes" id="UP000300879">
    <property type="component" value="Chromosome"/>
</dbReference>
<organism evidence="1 2">
    <name type="scientific">Paenibacillus algicola</name>
    <dbReference type="NCBI Taxonomy" id="2565926"/>
    <lineage>
        <taxon>Bacteria</taxon>
        <taxon>Bacillati</taxon>
        <taxon>Bacillota</taxon>
        <taxon>Bacilli</taxon>
        <taxon>Bacillales</taxon>
        <taxon>Paenibacillaceae</taxon>
        <taxon>Paenibacillus</taxon>
    </lineage>
</organism>
<keyword evidence="2" id="KW-1185">Reference proteome</keyword>
<reference evidence="1 2" key="1">
    <citation type="submission" date="2019-05" db="EMBL/GenBank/DDBJ databases">
        <authorList>
            <person name="Chen C."/>
        </authorList>
    </citation>
    <scope>NUCLEOTIDE SEQUENCE [LARGE SCALE GENOMIC DNA]</scope>
    <source>
        <strain evidence="1 2">HB172198</strain>
    </source>
</reference>
<name>A0A4P8XQS9_9BACL</name>
<dbReference type="EMBL" id="CP040396">
    <property type="protein sequence ID" value="QCT04883.1"/>
    <property type="molecule type" value="Genomic_DNA"/>
</dbReference>